<dbReference type="InterPro" id="IPR016024">
    <property type="entry name" value="ARM-type_fold"/>
</dbReference>
<evidence type="ECO:0000256" key="4">
    <source>
        <dbReference type="ARBA" id="ARBA00006613"/>
    </source>
</evidence>
<feature type="transmembrane region" description="Helical" evidence="13">
    <location>
        <begin position="436"/>
        <end position="459"/>
    </location>
</feature>
<dbReference type="PANTHER" id="PTHR22780">
    <property type="entry name" value="ADAPTIN, ALPHA/GAMMA/EPSILON"/>
    <property type="match status" value="1"/>
</dbReference>
<feature type="transmembrane region" description="Helical" evidence="13">
    <location>
        <begin position="402"/>
        <end position="424"/>
    </location>
</feature>
<dbReference type="Pfam" id="PF01602">
    <property type="entry name" value="Adaptin_N"/>
    <property type="match status" value="1"/>
</dbReference>
<dbReference type="GO" id="GO:0005829">
    <property type="term" value="C:cytosol"/>
    <property type="evidence" value="ECO:0007669"/>
    <property type="project" value="GOC"/>
</dbReference>
<keyword evidence="13" id="KW-0812">Transmembrane</keyword>
<dbReference type="Pfam" id="PF07690">
    <property type="entry name" value="MFS_1"/>
    <property type="match status" value="1"/>
</dbReference>
<evidence type="ECO:0000256" key="7">
    <source>
        <dbReference type="ARBA" id="ARBA00023034"/>
    </source>
</evidence>
<feature type="transmembrane region" description="Helical" evidence="13">
    <location>
        <begin position="93"/>
        <end position="110"/>
    </location>
</feature>
<evidence type="ECO:0000256" key="2">
    <source>
        <dbReference type="ARBA" id="ARBA00004156"/>
    </source>
</evidence>
<dbReference type="InterPro" id="IPR011701">
    <property type="entry name" value="MFS"/>
</dbReference>
<evidence type="ECO:0000256" key="5">
    <source>
        <dbReference type="ARBA" id="ARBA00022448"/>
    </source>
</evidence>
<dbReference type="FunFam" id="1.25.10.10:FF:000030">
    <property type="entry name" value="AP-1 complex subunit gamma"/>
    <property type="match status" value="1"/>
</dbReference>
<feature type="transmembrane region" description="Helical" evidence="13">
    <location>
        <begin position="290"/>
        <end position="311"/>
    </location>
</feature>
<feature type="domain" description="GAE" evidence="14">
    <location>
        <begin position="1396"/>
        <end position="1506"/>
    </location>
</feature>
<evidence type="ECO:0000256" key="9">
    <source>
        <dbReference type="ARBA" id="ARBA00023329"/>
    </source>
</evidence>
<comment type="similarity">
    <text evidence="4">Belongs to the adaptor complexes large subunit family.</text>
</comment>
<keyword evidence="9" id="KW-0968">Cytoplasmic vesicle</keyword>
<dbReference type="InterPro" id="IPR013041">
    <property type="entry name" value="Clathrin_app_Ig-like_sf"/>
</dbReference>
<feature type="region of interest" description="Disordered" evidence="12">
    <location>
        <begin position="1"/>
        <end position="22"/>
    </location>
</feature>
<dbReference type="Gene3D" id="1.25.10.10">
    <property type="entry name" value="Leucine-rich Repeat Variant"/>
    <property type="match status" value="1"/>
</dbReference>
<evidence type="ECO:0000256" key="8">
    <source>
        <dbReference type="ARBA" id="ARBA00023136"/>
    </source>
</evidence>
<dbReference type="GO" id="GO:0006886">
    <property type="term" value="P:intracellular protein transport"/>
    <property type="evidence" value="ECO:0007669"/>
    <property type="project" value="InterPro"/>
</dbReference>
<dbReference type="SMART" id="SM00809">
    <property type="entry name" value="Alpha_adaptinC2"/>
    <property type="match status" value="1"/>
</dbReference>
<dbReference type="InterPro" id="IPR008153">
    <property type="entry name" value="GAE_dom"/>
</dbReference>
<dbReference type="Gene3D" id="1.20.1250.20">
    <property type="entry name" value="MFS general substrate transporter like domains"/>
    <property type="match status" value="1"/>
</dbReference>
<evidence type="ECO:0000256" key="6">
    <source>
        <dbReference type="ARBA" id="ARBA00022927"/>
    </source>
</evidence>
<dbReference type="GO" id="GO:0022857">
    <property type="term" value="F:transmembrane transporter activity"/>
    <property type="evidence" value="ECO:0007669"/>
    <property type="project" value="InterPro"/>
</dbReference>
<feature type="transmembrane region" description="Helical" evidence="13">
    <location>
        <begin position="225"/>
        <end position="249"/>
    </location>
</feature>
<dbReference type="Proteomes" id="UP000232875">
    <property type="component" value="Unassembled WGS sequence"/>
</dbReference>
<evidence type="ECO:0000313" key="15">
    <source>
        <dbReference type="EMBL" id="PKI85632.1"/>
    </source>
</evidence>
<dbReference type="GO" id="GO:0016192">
    <property type="term" value="P:vesicle-mediated transport"/>
    <property type="evidence" value="ECO:0007669"/>
    <property type="project" value="InterPro"/>
</dbReference>
<comment type="subcellular location">
    <subcellularLocation>
        <location evidence="2">Cytoplasmic vesicle membrane</location>
    </subcellularLocation>
    <subcellularLocation>
        <location evidence="3">Golgi apparatus</location>
    </subcellularLocation>
    <subcellularLocation>
        <location evidence="1">Membrane</location>
        <topology evidence="1">Multi-pass membrane protein</topology>
    </subcellularLocation>
</comment>
<dbReference type="GO" id="GO:0005794">
    <property type="term" value="C:Golgi apparatus"/>
    <property type="evidence" value="ECO:0007669"/>
    <property type="project" value="UniProtKB-SubCell"/>
</dbReference>
<dbReference type="SUPFAM" id="SSF49348">
    <property type="entry name" value="Clathrin adaptor appendage domain"/>
    <property type="match status" value="1"/>
</dbReference>
<keyword evidence="16" id="KW-1185">Reference proteome</keyword>
<feature type="transmembrane region" description="Helical" evidence="13">
    <location>
        <begin position="548"/>
        <end position="573"/>
    </location>
</feature>
<dbReference type="InterPro" id="IPR002553">
    <property type="entry name" value="Clathrin/coatomer_adapt-like_N"/>
</dbReference>
<keyword evidence="8 13" id="KW-0472">Membrane</keyword>
<evidence type="ECO:0000313" key="16">
    <source>
        <dbReference type="Proteomes" id="UP000232875"/>
    </source>
</evidence>
<sequence length="1506" mass="164287">MDVGVSSMSCRNTHAEGSGVAPHQAAVRSGPYSFVEEADVADPLGGNMLHQIEEVFSQEASELDSDSESETHHDQKLIWIEGLPWWRRPHPNWLLLLILLFALSAGIVLAPRLELYLALICDDMGIQGQQLDGSTSPTLSSHIPTTTCRQSPIAQRRLSFLQLLLLVTNGIGAAFSAGPWAKLSDRKGRLAVLAANIGGICAMDVVVLIAATFPPRRLPFGIQFLAIGSTVEGLFGGYSAVTAMSNCYLSDVTPAGTRSNLFSLMTGALFAGIAIGPTIGGLLTTWTGDLYVTLIIATIVHVCIFIVAPFIPESLSPAQRKRAQRKFEQARAESHSTGPKERIKKAVMEPLRSLDIIFPHRAVQPGYTPLPDEEETAHETAHALHLSMSNGHTLFGWDMNMLLVSIAFFLESATIAIVPVKIQYVQLVFNWNSEMIGYFMSFTALTRMLTLVIFLPLFIKFVHLSPKTIVLPQDERRDILDAQGRSGDGTSRPWDARQHSVENQWMLREKYVRLIHDSGMDHKLAIGSAFLTAVACIVTARSTTVPPFLLAVMLTSLGAGVGSAVSSLGLSLLQQPNDAGRLFGAWAVLGTTSSSIIGPLLFTSVFSATAATRPSLVFYVITVMQLLVVLVLSAVRLRKPASLAGLPPRPLRSPVLLACARSAMSTFFQKQQQVAALDPRLGGLMASAGLYNLKALIKGVRACKTIADERSLLQKESAAIRTSFKDDDAYLRYNNLSKLLYIHMLGYPAHFGQMECLKLVASPRFTDKRLGYLGIMLLLDENAQVLMLVTNGLKNDMNHSNMFVVGLALCTFANIASEEMSRDLCNEIEKLLGSMNSYIRKKAALCAMRIVRKVPELVDHFKARTLQLLGDKNHGVQLCAVSLALQICETEPSAVEDYRKATSPLVSTLKNLLSTSFSPEHDVAGITDPFLQTKILHLLRVLGRDSTQVSDSINDILAQVATNTDASKNVGNSILYETVLTILEIQADAGLRVMAINILGKFLGNKDNNIRYVALNTLNKVVSIDTNAVQRHRATILECLRDADVSIRRRALELTYSLINETNVHALMLELVSFLEMADTEFKLGLTTQMSVAAERFAPDKRWHIDTMLHVLRVAGNHIRDEVLGAFIRLISHTPELQGYAAQRLYAALYNDLSQHYQTLAAVWVIGEFGEILLQLGSFAEEGTVRQVTPRSIVELLVSLLDSVYADEVTREYVLTALAKLYTRITDGEQQATIMAIFAQHSSSIDVETQKRAIEYRALLKRADICDGVLETMPLPEIRQTMLGTVNETKPVGSTRPDQDSLLDLAADPTAAVAAQPAVATKQSTQDLLADIFGSTAAAPPKSGNNNNNALFGSSAASGAGVQEATSSLASLDIFGGQESLPQTNAPFFEAMPVSNADPGYSIYGNHGLRISFTASKDGPEKTVILAHFAATAHVSNIWFQAAVPKTQKLHMHLLSKASLNAGENATQELEVDGCNGPLRLRIRLAFVLRASGEQIREQIDWTQPP</sequence>
<feature type="transmembrane region" description="Helical" evidence="13">
    <location>
        <begin position="261"/>
        <end position="284"/>
    </location>
</feature>
<dbReference type="OrthoDB" id="28053at2759"/>
<dbReference type="STRING" id="2020962.A0A2N1JGF3"/>
<keyword evidence="6" id="KW-0653">Protein transport</keyword>
<feature type="transmembrane region" description="Helical" evidence="13">
    <location>
        <begin position="190"/>
        <end position="213"/>
    </location>
</feature>
<dbReference type="EMBL" id="KZ454987">
    <property type="protein sequence ID" value="PKI85632.1"/>
    <property type="molecule type" value="Genomic_DNA"/>
</dbReference>
<feature type="transmembrane region" description="Helical" evidence="13">
    <location>
        <begin position="160"/>
        <end position="178"/>
    </location>
</feature>
<dbReference type="InterPro" id="IPR036259">
    <property type="entry name" value="MFS_trans_sf"/>
</dbReference>
<dbReference type="GO" id="GO:0030659">
    <property type="term" value="C:cytoplasmic vesicle membrane"/>
    <property type="evidence" value="ECO:0007669"/>
    <property type="project" value="UniProtKB-SubCell"/>
</dbReference>
<dbReference type="InterPro" id="IPR011989">
    <property type="entry name" value="ARM-like"/>
</dbReference>
<organism evidence="15 16">
    <name type="scientific">Malassezia vespertilionis</name>
    <dbReference type="NCBI Taxonomy" id="2020962"/>
    <lineage>
        <taxon>Eukaryota</taxon>
        <taxon>Fungi</taxon>
        <taxon>Dikarya</taxon>
        <taxon>Basidiomycota</taxon>
        <taxon>Ustilaginomycotina</taxon>
        <taxon>Malasseziomycetes</taxon>
        <taxon>Malasseziales</taxon>
        <taxon>Malasseziaceae</taxon>
        <taxon>Malassezia</taxon>
    </lineage>
</organism>
<protein>
    <recommendedName>
        <fullName evidence="11">Gamma-adaptin</fullName>
    </recommendedName>
</protein>
<name>A0A2N1JGF3_9BASI</name>
<feature type="transmembrane region" description="Helical" evidence="13">
    <location>
        <begin position="585"/>
        <end position="610"/>
    </location>
</feature>
<keyword evidence="13" id="KW-1133">Transmembrane helix</keyword>
<accession>A0A2N1JGF3</accession>
<gene>
    <name evidence="15" type="primary">APL4</name>
    <name evidence="15" type="ORF">MVES_000672</name>
</gene>
<evidence type="ECO:0000259" key="14">
    <source>
        <dbReference type="PROSITE" id="PS50180"/>
    </source>
</evidence>
<evidence type="ECO:0000256" key="13">
    <source>
        <dbReference type="SAM" id="Phobius"/>
    </source>
</evidence>
<dbReference type="SUPFAM" id="SSF103473">
    <property type="entry name" value="MFS general substrate transporter"/>
    <property type="match status" value="2"/>
</dbReference>
<dbReference type="GO" id="GO:0030117">
    <property type="term" value="C:membrane coat"/>
    <property type="evidence" value="ECO:0007669"/>
    <property type="project" value="InterPro"/>
</dbReference>
<evidence type="ECO:0000256" key="12">
    <source>
        <dbReference type="SAM" id="MobiDB-lite"/>
    </source>
</evidence>
<dbReference type="InterPro" id="IPR008152">
    <property type="entry name" value="Clathrin_a/b/g-adaptin_app_Ig"/>
</dbReference>
<evidence type="ECO:0000256" key="10">
    <source>
        <dbReference type="ARBA" id="ARBA00062546"/>
    </source>
</evidence>
<feature type="transmembrane region" description="Helical" evidence="13">
    <location>
        <begin position="524"/>
        <end position="542"/>
    </location>
</feature>
<evidence type="ECO:0000256" key="3">
    <source>
        <dbReference type="ARBA" id="ARBA00004555"/>
    </source>
</evidence>
<reference evidence="15 16" key="1">
    <citation type="submission" date="2017-10" db="EMBL/GenBank/DDBJ databases">
        <title>A novel species of cold-tolerant Malassezia isolated from bats.</title>
        <authorList>
            <person name="Lorch J.M."/>
            <person name="Palmer J.M."/>
            <person name="Vanderwolf K.J."/>
            <person name="Schmidt K.Z."/>
            <person name="Verant M.L."/>
            <person name="Weller T.J."/>
            <person name="Blehert D.S."/>
        </authorList>
    </citation>
    <scope>NUCLEOTIDE SEQUENCE [LARGE SCALE GENOMIC DNA]</scope>
    <source>
        <strain evidence="15 16">NWHC:44797-103</strain>
    </source>
</reference>
<keyword evidence="5" id="KW-0813">Transport</keyword>
<dbReference type="InterPro" id="IPR050840">
    <property type="entry name" value="Adaptor_Complx_Large_Subunit"/>
</dbReference>
<evidence type="ECO:0000256" key="11">
    <source>
        <dbReference type="ARBA" id="ARBA00076192"/>
    </source>
</evidence>
<dbReference type="Gene3D" id="2.60.40.1230">
    <property type="match status" value="1"/>
</dbReference>
<dbReference type="GO" id="GO:0016482">
    <property type="term" value="P:cytosolic transport"/>
    <property type="evidence" value="ECO:0007669"/>
    <property type="project" value="UniProtKB-ARBA"/>
</dbReference>
<comment type="subunit">
    <text evidence="10">Adaptor protein complex 1 (AP-1) is a heterotetramer composed of two large adaptins (gamma-type subunit APL4 and beta-type subunit APL2), a medium adaptin (mu-type subunit APM1) and a small adaptin (sigma-type subunit APS1). AP-1 interacts with clathrin.</text>
</comment>
<evidence type="ECO:0000256" key="1">
    <source>
        <dbReference type="ARBA" id="ARBA00004141"/>
    </source>
</evidence>
<dbReference type="PROSITE" id="PS50180">
    <property type="entry name" value="GAE"/>
    <property type="match status" value="1"/>
</dbReference>
<feature type="compositionally biased region" description="Polar residues" evidence="12">
    <location>
        <begin position="1"/>
        <end position="12"/>
    </location>
</feature>
<proteinExistence type="inferred from homology"/>
<feature type="transmembrane region" description="Helical" evidence="13">
    <location>
        <begin position="616"/>
        <end position="635"/>
    </location>
</feature>
<keyword evidence="7" id="KW-0333">Golgi apparatus</keyword>
<dbReference type="Pfam" id="PF02883">
    <property type="entry name" value="Alpha_adaptinC2"/>
    <property type="match status" value="1"/>
</dbReference>
<dbReference type="SUPFAM" id="SSF48371">
    <property type="entry name" value="ARM repeat"/>
    <property type="match status" value="1"/>
</dbReference>